<organism evidence="7 8">
    <name type="scientific">[Clostridium] symbiosum ATCC 14940</name>
    <dbReference type="NCBI Taxonomy" id="411472"/>
    <lineage>
        <taxon>Bacteria</taxon>
        <taxon>Bacillati</taxon>
        <taxon>Bacillota</taxon>
        <taxon>Clostridia</taxon>
        <taxon>Lachnospirales</taxon>
        <taxon>Lachnospiraceae</taxon>
        <taxon>Otoolea</taxon>
    </lineage>
</organism>
<dbReference type="PANTHER" id="PTHR22981:SF7">
    <property type="entry name" value="3-HYDROXYISOBUTYRATE DEHYDROGENASE, MITOCHONDRIAL"/>
    <property type="match status" value="1"/>
</dbReference>
<dbReference type="GO" id="GO:0016491">
    <property type="term" value="F:oxidoreductase activity"/>
    <property type="evidence" value="ECO:0007669"/>
    <property type="project" value="UniProtKB-KW"/>
</dbReference>
<evidence type="ECO:0000259" key="5">
    <source>
        <dbReference type="Pfam" id="PF03446"/>
    </source>
</evidence>
<evidence type="ECO:0000256" key="3">
    <source>
        <dbReference type="ARBA" id="ARBA00023027"/>
    </source>
</evidence>
<dbReference type="Gene3D" id="3.40.50.720">
    <property type="entry name" value="NAD(P)-binding Rossmann-like Domain"/>
    <property type="match status" value="1"/>
</dbReference>
<accession>A0ABC9TZ53</accession>
<sequence length="290" mass="31393">MQKGDNMKIGFIGLGIMGESMSENIVKKHDDTVYVFDFVKEKVELLVSKGAVACETSVELAEKSDVIISMVPKSEHSRAVYSEILDALDETKTCIDMSTIDPSASIEIAEMVKKTGAGFIDAPVVKSKPAAIAGKLGIYVGGDEHTFEKMRRVLLYMGENVVRMGDNGKGLVMKICHNALVSQIQNGVNETITLAQRNGISVSAYAEAISYGGGQNFYLDGKAAPIEKEDYTTAFSVENMAKDVHICMELAKECGLDMPGEQNACNVYDKALELGYGKEDFCATIKVVKG</sequence>
<evidence type="ECO:0000256" key="4">
    <source>
        <dbReference type="PIRSR" id="PIRSR000103-1"/>
    </source>
</evidence>
<keyword evidence="3" id="KW-0520">NAD</keyword>
<evidence type="ECO:0000313" key="8">
    <source>
        <dbReference type="Proteomes" id="UP000016491"/>
    </source>
</evidence>
<dbReference type="Pfam" id="PF14833">
    <property type="entry name" value="NAD_binding_11"/>
    <property type="match status" value="1"/>
</dbReference>
<dbReference type="PROSITE" id="PS00895">
    <property type="entry name" value="3_HYDROXYISOBUT_DH"/>
    <property type="match status" value="1"/>
</dbReference>
<evidence type="ECO:0000313" key="7">
    <source>
        <dbReference type="EMBL" id="ERI77633.1"/>
    </source>
</evidence>
<dbReference type="EMBL" id="AWSU01000145">
    <property type="protein sequence ID" value="ERI77633.1"/>
    <property type="molecule type" value="Genomic_DNA"/>
</dbReference>
<comment type="caution">
    <text evidence="7">The sequence shown here is derived from an EMBL/GenBank/DDBJ whole genome shotgun (WGS) entry which is preliminary data.</text>
</comment>
<protein>
    <submittedName>
        <fullName evidence="7">Phosphogluconate dehydrogenase, NAD binding domain protein</fullName>
    </submittedName>
</protein>
<dbReference type="SUPFAM" id="SSF48179">
    <property type="entry name" value="6-phosphogluconate dehydrogenase C-terminal domain-like"/>
    <property type="match status" value="1"/>
</dbReference>
<dbReference type="Pfam" id="PF03446">
    <property type="entry name" value="NAD_binding_2"/>
    <property type="match status" value="1"/>
</dbReference>
<dbReference type="InterPro" id="IPR013328">
    <property type="entry name" value="6PGD_dom2"/>
</dbReference>
<dbReference type="InterPro" id="IPR002204">
    <property type="entry name" value="3-OH-isobutyrate_DH-rel_CS"/>
</dbReference>
<reference evidence="7 8" key="1">
    <citation type="submission" date="2013-07" db="EMBL/GenBank/DDBJ databases">
        <authorList>
            <person name="Weinstock G."/>
            <person name="Sodergren E."/>
            <person name="Wylie T."/>
            <person name="Fulton L."/>
            <person name="Fulton R."/>
            <person name="Fronick C."/>
            <person name="O'Laughlin M."/>
            <person name="Godfrey J."/>
            <person name="Miner T."/>
            <person name="Herter B."/>
            <person name="Appelbaum E."/>
            <person name="Cordes M."/>
            <person name="Lek S."/>
            <person name="Wollam A."/>
            <person name="Pepin K.H."/>
            <person name="Palsikar V.B."/>
            <person name="Mitreva M."/>
            <person name="Wilson R.K."/>
        </authorList>
    </citation>
    <scope>NUCLEOTIDE SEQUENCE [LARGE SCALE GENOMIC DNA]</scope>
    <source>
        <strain evidence="7 8">ATCC 14940</strain>
    </source>
</reference>
<gene>
    <name evidence="7" type="ORF">CLOSYM_01899</name>
</gene>
<evidence type="ECO:0000256" key="2">
    <source>
        <dbReference type="ARBA" id="ARBA00023002"/>
    </source>
</evidence>
<dbReference type="InterPro" id="IPR029154">
    <property type="entry name" value="HIBADH-like_NADP-bd"/>
</dbReference>
<proteinExistence type="inferred from homology"/>
<evidence type="ECO:0000256" key="1">
    <source>
        <dbReference type="ARBA" id="ARBA00009080"/>
    </source>
</evidence>
<keyword evidence="2" id="KW-0560">Oxidoreductase</keyword>
<dbReference type="AlphaFoldDB" id="A0ABC9TZ53"/>
<name>A0ABC9TZ53_CLOSY</name>
<dbReference type="PANTHER" id="PTHR22981">
    <property type="entry name" value="3-HYDROXYISOBUTYRATE DEHYDROGENASE-RELATED"/>
    <property type="match status" value="1"/>
</dbReference>
<dbReference type="Proteomes" id="UP000016491">
    <property type="component" value="Unassembled WGS sequence"/>
</dbReference>
<dbReference type="InterPro" id="IPR006115">
    <property type="entry name" value="6PGDH_NADP-bd"/>
</dbReference>
<feature type="active site" evidence="4">
    <location>
        <position position="174"/>
    </location>
</feature>
<dbReference type="InterPro" id="IPR036291">
    <property type="entry name" value="NAD(P)-bd_dom_sf"/>
</dbReference>
<dbReference type="PIRSF" id="PIRSF000103">
    <property type="entry name" value="HIBADH"/>
    <property type="match status" value="1"/>
</dbReference>
<dbReference type="SUPFAM" id="SSF51735">
    <property type="entry name" value="NAD(P)-binding Rossmann-fold domains"/>
    <property type="match status" value="1"/>
</dbReference>
<dbReference type="InterPro" id="IPR008927">
    <property type="entry name" value="6-PGluconate_DH-like_C_sf"/>
</dbReference>
<feature type="domain" description="6-phosphogluconate dehydrogenase NADP-binding" evidence="5">
    <location>
        <begin position="8"/>
        <end position="165"/>
    </location>
</feature>
<feature type="domain" description="3-hydroxyisobutyrate dehydrogenase-like NAD-binding" evidence="6">
    <location>
        <begin position="168"/>
        <end position="287"/>
    </location>
</feature>
<dbReference type="InterPro" id="IPR015815">
    <property type="entry name" value="HIBADH-related"/>
</dbReference>
<dbReference type="GO" id="GO:0016054">
    <property type="term" value="P:organic acid catabolic process"/>
    <property type="evidence" value="ECO:0007669"/>
    <property type="project" value="UniProtKB-ARBA"/>
</dbReference>
<comment type="similarity">
    <text evidence="1">Belongs to the HIBADH-related family.</text>
</comment>
<dbReference type="Gene3D" id="1.10.1040.10">
    <property type="entry name" value="N-(1-d-carboxylethyl)-l-norvaline Dehydrogenase, domain 2"/>
    <property type="match status" value="1"/>
</dbReference>
<evidence type="ECO:0000259" key="6">
    <source>
        <dbReference type="Pfam" id="PF14833"/>
    </source>
</evidence>